<name>A0A212LQZ7_9HYPH</name>
<protein>
    <submittedName>
        <fullName evidence="1">Uncharacterized protein</fullName>
    </submittedName>
</protein>
<accession>A0A212LQZ7</accession>
<dbReference type="RefSeq" id="WP_288198794.1">
    <property type="nucleotide sequence ID" value="NZ_LT608334.1"/>
</dbReference>
<dbReference type="EMBL" id="FMJD01000013">
    <property type="protein sequence ID" value="SCM79870.1"/>
    <property type="molecule type" value="Genomic_DNA"/>
</dbReference>
<sequence length="165" mass="19290">MRFTRKQRYGPYEDTSRKRAALARKQRLERERLPLLAEMIAEQQPDADTVMAERAVKWTIWEQETRDRRAANWRRARAQLFAYGDNIRRTLTRLWNSAPYPATPEYLLDMLHQFDRGNLDPDNPPWVYRGPGLKTVDFTDIVNRARARQGLPPLDAPATHGTNGD</sequence>
<reference evidence="1" key="1">
    <citation type="submission" date="2016-08" db="EMBL/GenBank/DDBJ databases">
        <authorList>
            <person name="Seilhamer J.J."/>
        </authorList>
    </citation>
    <scope>NUCLEOTIDE SEQUENCE</scope>
    <source>
        <strain evidence="1">86</strain>
    </source>
</reference>
<organism evidence="1">
    <name type="scientific">uncultured Pleomorphomonas sp</name>
    <dbReference type="NCBI Taxonomy" id="442121"/>
    <lineage>
        <taxon>Bacteria</taxon>
        <taxon>Pseudomonadati</taxon>
        <taxon>Pseudomonadota</taxon>
        <taxon>Alphaproteobacteria</taxon>
        <taxon>Hyphomicrobiales</taxon>
        <taxon>Pleomorphomonadaceae</taxon>
        <taxon>Pleomorphomonas</taxon>
        <taxon>environmental samples</taxon>
    </lineage>
</organism>
<proteinExistence type="predicted"/>
<evidence type="ECO:0000313" key="1">
    <source>
        <dbReference type="EMBL" id="SCM79870.1"/>
    </source>
</evidence>
<gene>
    <name evidence="1" type="ORF">KL86PLE_90682</name>
</gene>
<dbReference type="AlphaFoldDB" id="A0A212LQZ7"/>